<dbReference type="Proteomes" id="UP000016491">
    <property type="component" value="Unassembled WGS sequence"/>
</dbReference>
<keyword evidence="1" id="KW-1133">Transmembrane helix</keyword>
<organism evidence="2 3">
    <name type="scientific">[Clostridium] symbiosum ATCC 14940</name>
    <dbReference type="NCBI Taxonomy" id="411472"/>
    <lineage>
        <taxon>Bacteria</taxon>
        <taxon>Bacillati</taxon>
        <taxon>Bacillota</taxon>
        <taxon>Clostridia</taxon>
        <taxon>Lachnospirales</taxon>
        <taxon>Lachnospiraceae</taxon>
        <taxon>Otoolea</taxon>
    </lineage>
</organism>
<evidence type="ECO:0000313" key="2">
    <source>
        <dbReference type="EMBL" id="ERI73673.1"/>
    </source>
</evidence>
<gene>
    <name evidence="2" type="ORF">CLOSYM_04741</name>
</gene>
<dbReference type="EMBL" id="AWSU01000378">
    <property type="protein sequence ID" value="ERI73673.1"/>
    <property type="molecule type" value="Genomic_DNA"/>
</dbReference>
<reference evidence="2 3" key="1">
    <citation type="submission" date="2013-07" db="EMBL/GenBank/DDBJ databases">
        <authorList>
            <person name="Weinstock G."/>
            <person name="Sodergren E."/>
            <person name="Wylie T."/>
            <person name="Fulton L."/>
            <person name="Fulton R."/>
            <person name="Fronick C."/>
            <person name="O'Laughlin M."/>
            <person name="Godfrey J."/>
            <person name="Miner T."/>
            <person name="Herter B."/>
            <person name="Appelbaum E."/>
            <person name="Cordes M."/>
            <person name="Lek S."/>
            <person name="Wollam A."/>
            <person name="Pepin K.H."/>
            <person name="Palsikar V.B."/>
            <person name="Mitreva M."/>
            <person name="Wilson R.K."/>
        </authorList>
    </citation>
    <scope>NUCLEOTIDE SEQUENCE [LARGE SCALE GENOMIC DNA]</scope>
    <source>
        <strain evidence="2 3">ATCC 14940</strain>
    </source>
</reference>
<accession>A0ABC9TQS5</accession>
<comment type="caution">
    <text evidence="2">The sequence shown here is derived from an EMBL/GenBank/DDBJ whole genome shotgun (WGS) entry which is preliminary data.</text>
</comment>
<name>A0ABC9TQS5_CLOSY</name>
<evidence type="ECO:0000256" key="1">
    <source>
        <dbReference type="SAM" id="Phobius"/>
    </source>
</evidence>
<keyword evidence="1" id="KW-0472">Membrane</keyword>
<sequence>MTILRQSERISAVFIIQVFLSNYNTKYSYFYFFLYILKYYGK</sequence>
<keyword evidence="1" id="KW-0812">Transmembrane</keyword>
<dbReference type="AlphaFoldDB" id="A0ABC9TQS5"/>
<proteinExistence type="predicted"/>
<protein>
    <submittedName>
        <fullName evidence="2">Uncharacterized protein</fullName>
    </submittedName>
</protein>
<evidence type="ECO:0000313" key="3">
    <source>
        <dbReference type="Proteomes" id="UP000016491"/>
    </source>
</evidence>
<feature type="transmembrane region" description="Helical" evidence="1">
    <location>
        <begin position="12"/>
        <end position="37"/>
    </location>
</feature>